<proteinExistence type="predicted"/>
<dbReference type="SUPFAM" id="SSF143100">
    <property type="entry name" value="TTHA1013/TTHA0281-like"/>
    <property type="match status" value="1"/>
</dbReference>
<gene>
    <name evidence="1" type="ORF">R82641_BJNNKPBH_00125</name>
</gene>
<dbReference type="Proteomes" id="UP001314200">
    <property type="component" value="Unassembled WGS sequence"/>
</dbReference>
<dbReference type="RefSeq" id="WP_288845913.1">
    <property type="nucleotide sequence ID" value="NZ_CAUZLJ010000003.1"/>
</dbReference>
<dbReference type="Gene3D" id="3.30.160.250">
    <property type="match status" value="1"/>
</dbReference>
<dbReference type="EMBL" id="CAUZLY010000001">
    <property type="protein sequence ID" value="CAK1227139.1"/>
    <property type="molecule type" value="Genomic_DNA"/>
</dbReference>
<organism evidence="1 2">
    <name type="scientific">Fructobacillus cardui</name>
    <dbReference type="NCBI Taxonomy" id="2893170"/>
    <lineage>
        <taxon>Bacteria</taxon>
        <taxon>Bacillati</taxon>
        <taxon>Bacillota</taxon>
        <taxon>Bacilli</taxon>
        <taxon>Lactobacillales</taxon>
        <taxon>Lactobacillaceae</taxon>
        <taxon>Fructobacillus</taxon>
    </lineage>
</organism>
<evidence type="ECO:0000313" key="2">
    <source>
        <dbReference type="Proteomes" id="UP001314200"/>
    </source>
</evidence>
<accession>A0ABM9MMP3</accession>
<protein>
    <submittedName>
        <fullName evidence="1">Antitoxin component HicB of the HicAB toxin-antitoxin system (HicB)</fullName>
    </submittedName>
</protein>
<sequence length="93" mass="10289">MKYMYYATLYLDCDCIGVNFHDFPNVNTLGKDKIEATKMAKDVLEGDLLAAEDNRIQLPERTSATDVQTKNGESLLAVVADTSLVLVNKKEGC</sequence>
<keyword evidence="2" id="KW-1185">Reference proteome</keyword>
<name>A0ABM9MMP3_9LACO</name>
<comment type="caution">
    <text evidence="1">The sequence shown here is derived from an EMBL/GenBank/DDBJ whole genome shotgun (WGS) entry which is preliminary data.</text>
</comment>
<dbReference type="InterPro" id="IPR035069">
    <property type="entry name" value="TTHA1013/TTHA0281-like"/>
</dbReference>
<reference evidence="1 2" key="1">
    <citation type="submission" date="2023-10" db="EMBL/GenBank/DDBJ databases">
        <authorList>
            <person name="Botero Cardona J."/>
        </authorList>
    </citation>
    <scope>NUCLEOTIDE SEQUENCE [LARGE SCALE GENOMIC DNA]</scope>
    <source>
        <strain evidence="1 2">R-82641</strain>
    </source>
</reference>
<evidence type="ECO:0000313" key="1">
    <source>
        <dbReference type="EMBL" id="CAK1227139.1"/>
    </source>
</evidence>